<dbReference type="EMBL" id="BSXS01008839">
    <property type="protein sequence ID" value="GME93836.1"/>
    <property type="molecule type" value="Genomic_DNA"/>
</dbReference>
<comment type="caution">
    <text evidence="1">The sequence shown here is derived from an EMBL/GenBank/DDBJ whole genome shotgun (WGS) entry which is preliminary data.</text>
</comment>
<protein>
    <submittedName>
        <fullName evidence="1">Unnamed protein product</fullName>
    </submittedName>
</protein>
<proteinExistence type="predicted"/>
<gene>
    <name evidence="1" type="ORF">Amon02_000941900</name>
</gene>
<reference evidence="1" key="1">
    <citation type="submission" date="2023-04" db="EMBL/GenBank/DDBJ databases">
        <title>Ambrosiozyma monospora NBRC 10751.</title>
        <authorList>
            <person name="Ichikawa N."/>
            <person name="Sato H."/>
            <person name="Tonouchi N."/>
        </authorList>
    </citation>
    <scope>NUCLEOTIDE SEQUENCE</scope>
    <source>
        <strain evidence="1">NBRC 10751</strain>
    </source>
</reference>
<sequence>MNTLMSQSQHSHFNDNINLNLSNNQLSSSSYQSQAQALPQSHSQSTMDDDSYEVCAKCKVKRRVYITDENPLTLQKYKTCDTCRKKNQQYKKNQKQKMLRKLKSMGVQRNDITFVPNSNSNPDANVNSNANLSSSSSSSFVPSMNNTNSATNTNSYQTTDQYQYASQTQGQSQVQQSSRSTLDIYFDNVLSLPSQQSFTQYPTSSQQQQVQKRQQQQIQQLQYSQSHHQHHHQDGTSSSPSSLQFALQQPQEQPNLSTLDPLENGNSFESLLESLSHNFETDIFSLKYSMVIADYIIPRFTPSSNPLTSNNSNSASGASSTELLSIASERTRVQRYRECVKTKLKVHYLNRILDILTTFGRW</sequence>
<accession>A0ACB5TSI3</accession>
<dbReference type="Proteomes" id="UP001165064">
    <property type="component" value="Unassembled WGS sequence"/>
</dbReference>
<keyword evidence="2" id="KW-1185">Reference proteome</keyword>
<evidence type="ECO:0000313" key="2">
    <source>
        <dbReference type="Proteomes" id="UP001165064"/>
    </source>
</evidence>
<organism evidence="1 2">
    <name type="scientific">Ambrosiozyma monospora</name>
    <name type="common">Yeast</name>
    <name type="synonym">Endomycopsis monosporus</name>
    <dbReference type="NCBI Taxonomy" id="43982"/>
    <lineage>
        <taxon>Eukaryota</taxon>
        <taxon>Fungi</taxon>
        <taxon>Dikarya</taxon>
        <taxon>Ascomycota</taxon>
        <taxon>Saccharomycotina</taxon>
        <taxon>Pichiomycetes</taxon>
        <taxon>Pichiales</taxon>
        <taxon>Pichiaceae</taxon>
        <taxon>Ambrosiozyma</taxon>
    </lineage>
</organism>
<evidence type="ECO:0000313" key="1">
    <source>
        <dbReference type="EMBL" id="GME93836.1"/>
    </source>
</evidence>
<name>A0ACB5TSI3_AMBMO</name>